<dbReference type="Proteomes" id="UP001174909">
    <property type="component" value="Unassembled WGS sequence"/>
</dbReference>
<gene>
    <name evidence="1" type="ORF">GBAR_LOCUS17704</name>
</gene>
<reference evidence="1" key="1">
    <citation type="submission" date="2023-03" db="EMBL/GenBank/DDBJ databases">
        <authorList>
            <person name="Steffen K."/>
            <person name="Cardenas P."/>
        </authorList>
    </citation>
    <scope>NUCLEOTIDE SEQUENCE</scope>
</reference>
<evidence type="ECO:0000313" key="2">
    <source>
        <dbReference type="Proteomes" id="UP001174909"/>
    </source>
</evidence>
<sequence>MITLKECQSQCIHKLGELRFDKTEDFFGSYFHYLQYGYYMLNTGLPAIQAWATQLQLEPHSDVAKKNVCLLPTATWSHSQGLHSMRGCTATGRVQGSGAFLHACP</sequence>
<protein>
    <submittedName>
        <fullName evidence="1">Uncharacterized protein</fullName>
    </submittedName>
</protein>
<dbReference type="EMBL" id="CASHTH010002525">
    <property type="protein sequence ID" value="CAI8031196.1"/>
    <property type="molecule type" value="Genomic_DNA"/>
</dbReference>
<dbReference type="AlphaFoldDB" id="A0AA35WWA9"/>
<keyword evidence="2" id="KW-1185">Reference proteome</keyword>
<accession>A0AA35WWA9</accession>
<name>A0AA35WWA9_GEOBA</name>
<organism evidence="1 2">
    <name type="scientific">Geodia barretti</name>
    <name type="common">Barrett's horny sponge</name>
    <dbReference type="NCBI Taxonomy" id="519541"/>
    <lineage>
        <taxon>Eukaryota</taxon>
        <taxon>Metazoa</taxon>
        <taxon>Porifera</taxon>
        <taxon>Demospongiae</taxon>
        <taxon>Heteroscleromorpha</taxon>
        <taxon>Tetractinellida</taxon>
        <taxon>Astrophorina</taxon>
        <taxon>Geodiidae</taxon>
        <taxon>Geodia</taxon>
    </lineage>
</organism>
<evidence type="ECO:0000313" key="1">
    <source>
        <dbReference type="EMBL" id="CAI8031196.1"/>
    </source>
</evidence>
<comment type="caution">
    <text evidence="1">The sequence shown here is derived from an EMBL/GenBank/DDBJ whole genome shotgun (WGS) entry which is preliminary data.</text>
</comment>
<proteinExistence type="predicted"/>